<dbReference type="InterPro" id="IPR002912">
    <property type="entry name" value="ACT_dom"/>
</dbReference>
<dbReference type="EMBL" id="FZOH01000003">
    <property type="protein sequence ID" value="SNS32193.1"/>
    <property type="molecule type" value="Genomic_DNA"/>
</dbReference>
<dbReference type="InterPro" id="IPR036291">
    <property type="entry name" value="NAD(P)-bd_dom_sf"/>
</dbReference>
<evidence type="ECO:0000256" key="10">
    <source>
        <dbReference type="ARBA" id="ARBA00023299"/>
    </source>
</evidence>
<evidence type="ECO:0000256" key="5">
    <source>
        <dbReference type="ARBA" id="ARBA00013143"/>
    </source>
</evidence>
<dbReference type="InterPro" id="IPR006140">
    <property type="entry name" value="D-isomer_DH_NAD-bd"/>
</dbReference>
<evidence type="ECO:0000256" key="6">
    <source>
        <dbReference type="ARBA" id="ARBA00021582"/>
    </source>
</evidence>
<evidence type="ECO:0000256" key="14">
    <source>
        <dbReference type="RuleBase" id="RU003719"/>
    </source>
</evidence>
<sequence length="426" mass="44805">MAGPGAPPGAGRLVGDVHDERDGSDMPRALLLENIDPVAVELLSAAGYEVESLRGALDEADLTAALDGVDLLGIRSKTQVTAKVLESRPELAAVGAFCIGTNQIDLPAAAAAGVAVFNAPYSNTRSVVELAIAEIISLARRLTDRDRALHDGVWDKSAAGSHEIRGRTLGIVGYGNIGSQLSVLAEALGMRVLFYDLEDKLALGNAEACGSLEELLERAETVTLHVDGRAGNAGMFGAEQFARMRRRSLFLNLSRGFVVDHEALREHVLSGHIAGAAVDVFPDEPREQGDAFDSVLRGLPNVILTPHVGGSTQEAQYDIGRFVAGKLADYSRTGTTTLSVNLPAVALHGSSAARFALLHRNVPGVLAAVDALVGEHGLNVDGQVLATRGEFGYVVTDVSAVLPEELLAQLRALPATVRLTTFPPLP</sequence>
<accession>A0A239DKH3</accession>
<dbReference type="EC" id="1.1.1.399" evidence="4"/>
<dbReference type="GO" id="GO:0051287">
    <property type="term" value="F:NAD binding"/>
    <property type="evidence" value="ECO:0007669"/>
    <property type="project" value="InterPro"/>
</dbReference>
<dbReference type="AlphaFoldDB" id="A0A239DKH3"/>
<dbReference type="CDD" id="cd12176">
    <property type="entry name" value="PGDH_3"/>
    <property type="match status" value="1"/>
</dbReference>
<dbReference type="InterPro" id="IPR045865">
    <property type="entry name" value="ACT-like_dom_sf"/>
</dbReference>
<dbReference type="Gene3D" id="3.40.50.720">
    <property type="entry name" value="NAD(P)-binding Rossmann-like Domain"/>
    <property type="match status" value="2"/>
</dbReference>
<dbReference type="InterPro" id="IPR050857">
    <property type="entry name" value="D-2-hydroxyacid_DH"/>
</dbReference>
<dbReference type="SUPFAM" id="SSF51735">
    <property type="entry name" value="NAD(P)-binding Rossmann-fold domains"/>
    <property type="match status" value="1"/>
</dbReference>
<keyword evidence="10" id="KW-0718">Serine biosynthesis</keyword>
<evidence type="ECO:0000256" key="2">
    <source>
        <dbReference type="ARBA" id="ARBA00005216"/>
    </source>
</evidence>
<dbReference type="InterPro" id="IPR006139">
    <property type="entry name" value="D-isomer_2_OHA_DH_cat_dom"/>
</dbReference>
<dbReference type="GO" id="GO:0006564">
    <property type="term" value="P:L-serine biosynthetic process"/>
    <property type="evidence" value="ECO:0007669"/>
    <property type="project" value="UniProtKB-KW"/>
</dbReference>
<keyword evidence="17" id="KW-1185">Reference proteome</keyword>
<evidence type="ECO:0000256" key="11">
    <source>
        <dbReference type="ARBA" id="ARBA00030455"/>
    </source>
</evidence>
<keyword evidence="8 14" id="KW-0560">Oxidoreductase</keyword>
<dbReference type="SUPFAM" id="SSF52283">
    <property type="entry name" value="Formate/glycerate dehydrogenase catalytic domain-like"/>
    <property type="match status" value="1"/>
</dbReference>
<comment type="function">
    <text evidence="1">Catalyzes the reversible oxidation of 3-phospho-D-glycerate to 3-phosphonooxypyruvate, the first step of the phosphorylated L-serine biosynthesis pathway. Also catalyzes the reversible oxidation of 2-hydroxyglutarate to 2-oxoglutarate.</text>
</comment>
<dbReference type="InterPro" id="IPR054480">
    <property type="entry name" value="AHAS_small-like_ACT"/>
</dbReference>
<organism evidence="16 17">
    <name type="scientific">Geodermatophilus saharensis</name>
    <dbReference type="NCBI Taxonomy" id="1137994"/>
    <lineage>
        <taxon>Bacteria</taxon>
        <taxon>Bacillati</taxon>
        <taxon>Actinomycetota</taxon>
        <taxon>Actinomycetes</taxon>
        <taxon>Geodermatophilales</taxon>
        <taxon>Geodermatophilaceae</taxon>
        <taxon>Geodermatophilus</taxon>
    </lineage>
</organism>
<dbReference type="GO" id="GO:0047545">
    <property type="term" value="F:(S)-2-hydroxyglutarate dehydrogenase activity"/>
    <property type="evidence" value="ECO:0007669"/>
    <property type="project" value="UniProtKB-ARBA"/>
</dbReference>
<dbReference type="Pfam" id="PF02826">
    <property type="entry name" value="2-Hacid_dh_C"/>
    <property type="match status" value="1"/>
</dbReference>
<dbReference type="SUPFAM" id="SSF55021">
    <property type="entry name" value="ACT-like"/>
    <property type="match status" value="1"/>
</dbReference>
<keyword evidence="7" id="KW-0028">Amino-acid biosynthesis</keyword>
<comment type="catalytic activity">
    <reaction evidence="12">
        <text>(R)-2-hydroxyglutarate + NAD(+) = 2-oxoglutarate + NADH + H(+)</text>
        <dbReference type="Rhea" id="RHEA:49612"/>
        <dbReference type="ChEBI" id="CHEBI:15378"/>
        <dbReference type="ChEBI" id="CHEBI:15801"/>
        <dbReference type="ChEBI" id="CHEBI:16810"/>
        <dbReference type="ChEBI" id="CHEBI:57540"/>
        <dbReference type="ChEBI" id="CHEBI:57945"/>
        <dbReference type="EC" id="1.1.1.399"/>
    </reaction>
</comment>
<evidence type="ECO:0000256" key="1">
    <source>
        <dbReference type="ARBA" id="ARBA00003800"/>
    </source>
</evidence>
<dbReference type="FunFam" id="3.40.50.720:FF:000041">
    <property type="entry name" value="D-3-phosphoglycerate dehydrogenase"/>
    <property type="match status" value="1"/>
</dbReference>
<dbReference type="UniPathway" id="UPA00135">
    <property type="reaction ID" value="UER00196"/>
</dbReference>
<evidence type="ECO:0000256" key="8">
    <source>
        <dbReference type="ARBA" id="ARBA00023002"/>
    </source>
</evidence>
<comment type="catalytic activity">
    <reaction evidence="13">
        <text>(2R)-3-phosphoglycerate + NAD(+) = 3-phosphooxypyruvate + NADH + H(+)</text>
        <dbReference type="Rhea" id="RHEA:12641"/>
        <dbReference type="ChEBI" id="CHEBI:15378"/>
        <dbReference type="ChEBI" id="CHEBI:18110"/>
        <dbReference type="ChEBI" id="CHEBI:57540"/>
        <dbReference type="ChEBI" id="CHEBI:57945"/>
        <dbReference type="ChEBI" id="CHEBI:58272"/>
        <dbReference type="EC" id="1.1.1.95"/>
    </reaction>
</comment>
<dbReference type="PANTHER" id="PTHR42789:SF1">
    <property type="entry name" value="D-ISOMER SPECIFIC 2-HYDROXYACID DEHYDROGENASE FAMILY PROTEIN (AFU_ORTHOLOGUE AFUA_6G10090)"/>
    <property type="match status" value="1"/>
</dbReference>
<evidence type="ECO:0000256" key="12">
    <source>
        <dbReference type="ARBA" id="ARBA00048126"/>
    </source>
</evidence>
<evidence type="ECO:0000259" key="15">
    <source>
        <dbReference type="PROSITE" id="PS51671"/>
    </source>
</evidence>
<comment type="pathway">
    <text evidence="2">Amino-acid biosynthesis; L-serine biosynthesis; L-serine from 3-phospho-D-glycerate: step 1/3.</text>
</comment>
<feature type="domain" description="ACT" evidence="15">
    <location>
        <begin position="354"/>
        <end position="424"/>
    </location>
</feature>
<dbReference type="NCBIfam" id="NF008759">
    <property type="entry name" value="PRK11790.1"/>
    <property type="match status" value="1"/>
</dbReference>
<dbReference type="EC" id="1.1.1.95" evidence="5"/>
<dbReference type="Proteomes" id="UP000198386">
    <property type="component" value="Unassembled WGS sequence"/>
</dbReference>
<evidence type="ECO:0000313" key="16">
    <source>
        <dbReference type="EMBL" id="SNS32193.1"/>
    </source>
</evidence>
<dbReference type="PROSITE" id="PS51671">
    <property type="entry name" value="ACT"/>
    <property type="match status" value="1"/>
</dbReference>
<reference evidence="17" key="1">
    <citation type="submission" date="2017-06" db="EMBL/GenBank/DDBJ databases">
        <authorList>
            <person name="Varghese N."/>
            <person name="Submissions S."/>
        </authorList>
    </citation>
    <scope>NUCLEOTIDE SEQUENCE [LARGE SCALE GENOMIC DNA]</scope>
    <source>
        <strain evidence="17">DSM 45423</strain>
    </source>
</reference>
<dbReference type="PROSITE" id="PS00065">
    <property type="entry name" value="D_2_HYDROXYACID_DH_1"/>
    <property type="match status" value="1"/>
</dbReference>
<keyword evidence="9" id="KW-0520">NAD</keyword>
<comment type="similarity">
    <text evidence="3 14">Belongs to the D-isomer specific 2-hydroxyacid dehydrogenase family.</text>
</comment>
<dbReference type="CDD" id="cd04901">
    <property type="entry name" value="ACT_3PGDH"/>
    <property type="match status" value="1"/>
</dbReference>
<dbReference type="GO" id="GO:0004617">
    <property type="term" value="F:phosphoglycerate dehydrogenase activity"/>
    <property type="evidence" value="ECO:0007669"/>
    <property type="project" value="UniProtKB-EC"/>
</dbReference>
<evidence type="ECO:0000256" key="13">
    <source>
        <dbReference type="ARBA" id="ARBA00048731"/>
    </source>
</evidence>
<dbReference type="InterPro" id="IPR029752">
    <property type="entry name" value="D-isomer_DH_CS1"/>
</dbReference>
<evidence type="ECO:0000256" key="3">
    <source>
        <dbReference type="ARBA" id="ARBA00005854"/>
    </source>
</evidence>
<evidence type="ECO:0000256" key="7">
    <source>
        <dbReference type="ARBA" id="ARBA00022605"/>
    </source>
</evidence>
<evidence type="ECO:0000256" key="9">
    <source>
        <dbReference type="ARBA" id="ARBA00023027"/>
    </source>
</evidence>
<proteinExistence type="inferred from homology"/>
<dbReference type="Pfam" id="PF22629">
    <property type="entry name" value="ACT_AHAS_ss"/>
    <property type="match status" value="1"/>
</dbReference>
<dbReference type="Pfam" id="PF00389">
    <property type="entry name" value="2-Hacid_dh"/>
    <property type="match status" value="1"/>
</dbReference>
<gene>
    <name evidence="16" type="ORF">SAMN04488107_2197</name>
</gene>
<dbReference type="PANTHER" id="PTHR42789">
    <property type="entry name" value="D-ISOMER SPECIFIC 2-HYDROXYACID DEHYDROGENASE FAMILY PROTEIN (AFU_ORTHOLOGUE AFUA_6G10090)"/>
    <property type="match status" value="1"/>
</dbReference>
<evidence type="ECO:0000313" key="17">
    <source>
        <dbReference type="Proteomes" id="UP000198386"/>
    </source>
</evidence>
<dbReference type="Gene3D" id="3.30.70.260">
    <property type="match status" value="1"/>
</dbReference>
<evidence type="ECO:0000256" key="4">
    <source>
        <dbReference type="ARBA" id="ARBA00013001"/>
    </source>
</evidence>
<name>A0A239DKH3_9ACTN</name>
<protein>
    <recommendedName>
        <fullName evidence="6">D-3-phosphoglycerate dehydrogenase</fullName>
        <ecNumber evidence="4">1.1.1.399</ecNumber>
        <ecNumber evidence="5">1.1.1.95</ecNumber>
    </recommendedName>
    <alternativeName>
        <fullName evidence="11">2-oxoglutarate reductase</fullName>
    </alternativeName>
</protein>